<keyword evidence="4" id="KW-1185">Reference proteome</keyword>
<keyword evidence="2" id="KW-0812">Transmembrane</keyword>
<feature type="transmembrane region" description="Helical" evidence="2">
    <location>
        <begin position="31"/>
        <end position="49"/>
    </location>
</feature>
<evidence type="ECO:0000256" key="2">
    <source>
        <dbReference type="SAM" id="Phobius"/>
    </source>
</evidence>
<reference evidence="3" key="2">
    <citation type="submission" date="2020-09" db="EMBL/GenBank/DDBJ databases">
        <authorList>
            <person name="Sun Q."/>
            <person name="Zhou Y."/>
        </authorList>
    </citation>
    <scope>NUCLEOTIDE SEQUENCE</scope>
    <source>
        <strain evidence="3">CGMCC 4.7201</strain>
    </source>
</reference>
<feature type="transmembrane region" description="Helical" evidence="2">
    <location>
        <begin position="55"/>
        <end position="74"/>
    </location>
</feature>
<organism evidence="3 4">
    <name type="scientific">Wenjunlia tyrosinilytica</name>
    <dbReference type="NCBI Taxonomy" id="1544741"/>
    <lineage>
        <taxon>Bacteria</taxon>
        <taxon>Bacillati</taxon>
        <taxon>Actinomycetota</taxon>
        <taxon>Actinomycetes</taxon>
        <taxon>Kitasatosporales</taxon>
        <taxon>Streptomycetaceae</taxon>
        <taxon>Wenjunlia</taxon>
    </lineage>
</organism>
<dbReference type="AlphaFoldDB" id="A0A918DTB2"/>
<feature type="compositionally biased region" description="Basic and acidic residues" evidence="1">
    <location>
        <begin position="97"/>
        <end position="118"/>
    </location>
</feature>
<gene>
    <name evidence="3" type="ORF">GCM10012280_04810</name>
</gene>
<dbReference type="Pfam" id="PF11298">
    <property type="entry name" value="DUF3099"/>
    <property type="match status" value="1"/>
</dbReference>
<dbReference type="RefSeq" id="WP_189129789.1">
    <property type="nucleotide sequence ID" value="NZ_BMMS01000002.1"/>
</dbReference>
<feature type="region of interest" description="Disordered" evidence="1">
    <location>
        <begin position="83"/>
        <end position="118"/>
    </location>
</feature>
<evidence type="ECO:0008006" key="5">
    <source>
        <dbReference type="Google" id="ProtNLM"/>
    </source>
</evidence>
<reference evidence="3" key="1">
    <citation type="journal article" date="2014" name="Int. J. Syst. Evol. Microbiol.">
        <title>Complete genome sequence of Corynebacterium casei LMG S-19264T (=DSM 44701T), isolated from a smear-ripened cheese.</title>
        <authorList>
            <consortium name="US DOE Joint Genome Institute (JGI-PGF)"/>
            <person name="Walter F."/>
            <person name="Albersmeier A."/>
            <person name="Kalinowski J."/>
            <person name="Ruckert C."/>
        </authorList>
    </citation>
    <scope>NUCLEOTIDE SEQUENCE</scope>
    <source>
        <strain evidence="3">CGMCC 4.7201</strain>
    </source>
</reference>
<sequence length="118" mass="12942">MHRHGSGNEVFRITGAAAGLSEDVRGRQRRYVISMSIRTVCVILAVTLWSVERPLAWAALVAGGVLPYIAVVIANAGRENAKDLPGAVITPTPPPELESHPHQVEERDPDQHREYDAR</sequence>
<keyword evidence="2" id="KW-1133">Transmembrane helix</keyword>
<comment type="caution">
    <text evidence="3">The sequence shown here is derived from an EMBL/GenBank/DDBJ whole genome shotgun (WGS) entry which is preliminary data.</text>
</comment>
<name>A0A918DTB2_9ACTN</name>
<evidence type="ECO:0000256" key="1">
    <source>
        <dbReference type="SAM" id="MobiDB-lite"/>
    </source>
</evidence>
<dbReference type="InterPro" id="IPR021449">
    <property type="entry name" value="DUF3099"/>
</dbReference>
<accession>A0A918DTB2</accession>
<evidence type="ECO:0000313" key="4">
    <source>
        <dbReference type="Proteomes" id="UP000641932"/>
    </source>
</evidence>
<dbReference type="EMBL" id="BMMS01000002">
    <property type="protein sequence ID" value="GGO81194.1"/>
    <property type="molecule type" value="Genomic_DNA"/>
</dbReference>
<keyword evidence="2" id="KW-0472">Membrane</keyword>
<proteinExistence type="predicted"/>
<evidence type="ECO:0000313" key="3">
    <source>
        <dbReference type="EMBL" id="GGO81194.1"/>
    </source>
</evidence>
<protein>
    <recommendedName>
        <fullName evidence="5">DUF3099 domain-containing protein</fullName>
    </recommendedName>
</protein>
<dbReference type="Proteomes" id="UP000641932">
    <property type="component" value="Unassembled WGS sequence"/>
</dbReference>